<sequence>MSNRFLLLDPHVPPSKVCGHPRQATPRIAKELEETKKKKRKDQKVLVNTGAYY</sequence>
<feature type="region of interest" description="Disordered" evidence="1">
    <location>
        <begin position="32"/>
        <end position="53"/>
    </location>
</feature>
<gene>
    <name evidence="2" type="ORF">H257_06496</name>
</gene>
<accession>W4GMJ6</accession>
<dbReference type="GeneID" id="20808492"/>
<name>W4GMJ6_APHAT</name>
<dbReference type="EMBL" id="KI913126">
    <property type="protein sequence ID" value="ETV80108.1"/>
    <property type="molecule type" value="Genomic_DNA"/>
</dbReference>
<organism evidence="2">
    <name type="scientific">Aphanomyces astaci</name>
    <name type="common">Crayfish plague agent</name>
    <dbReference type="NCBI Taxonomy" id="112090"/>
    <lineage>
        <taxon>Eukaryota</taxon>
        <taxon>Sar</taxon>
        <taxon>Stramenopiles</taxon>
        <taxon>Oomycota</taxon>
        <taxon>Saprolegniomycetes</taxon>
        <taxon>Saprolegniales</taxon>
        <taxon>Verrucalvaceae</taxon>
        <taxon>Aphanomyces</taxon>
    </lineage>
</organism>
<evidence type="ECO:0000313" key="2">
    <source>
        <dbReference type="EMBL" id="ETV80108.1"/>
    </source>
</evidence>
<dbReference type="VEuPathDB" id="FungiDB:H257_06496"/>
<dbReference type="AlphaFoldDB" id="W4GMJ6"/>
<evidence type="ECO:0000256" key="1">
    <source>
        <dbReference type="SAM" id="MobiDB-lite"/>
    </source>
</evidence>
<protein>
    <submittedName>
        <fullName evidence="2">Uncharacterized protein</fullName>
    </submittedName>
</protein>
<dbReference type="RefSeq" id="XP_009830032.1">
    <property type="nucleotide sequence ID" value="XM_009831730.1"/>
</dbReference>
<reference evidence="2" key="1">
    <citation type="submission" date="2013-12" db="EMBL/GenBank/DDBJ databases">
        <title>The Genome Sequence of Aphanomyces astaci APO3.</title>
        <authorList>
            <consortium name="The Broad Institute Genomics Platform"/>
            <person name="Russ C."/>
            <person name="Tyler B."/>
            <person name="van West P."/>
            <person name="Dieguez-Uribeondo J."/>
            <person name="Young S.K."/>
            <person name="Zeng Q."/>
            <person name="Gargeya S."/>
            <person name="Fitzgerald M."/>
            <person name="Abouelleil A."/>
            <person name="Alvarado L."/>
            <person name="Chapman S.B."/>
            <person name="Gainer-Dewar J."/>
            <person name="Goldberg J."/>
            <person name="Griggs A."/>
            <person name="Gujja S."/>
            <person name="Hansen M."/>
            <person name="Howarth C."/>
            <person name="Imamovic A."/>
            <person name="Ireland A."/>
            <person name="Larimer J."/>
            <person name="McCowan C."/>
            <person name="Murphy C."/>
            <person name="Pearson M."/>
            <person name="Poon T.W."/>
            <person name="Priest M."/>
            <person name="Roberts A."/>
            <person name="Saif S."/>
            <person name="Shea T."/>
            <person name="Sykes S."/>
            <person name="Wortman J."/>
            <person name="Nusbaum C."/>
            <person name="Birren B."/>
        </authorList>
    </citation>
    <scope>NUCLEOTIDE SEQUENCE [LARGE SCALE GENOMIC DNA]</scope>
    <source>
        <strain evidence="2">APO3</strain>
    </source>
</reference>
<proteinExistence type="predicted"/>